<keyword evidence="4" id="KW-1185">Reference proteome</keyword>
<evidence type="ECO:0000313" key="4">
    <source>
        <dbReference type="Proteomes" id="UP000235388"/>
    </source>
</evidence>
<dbReference type="Proteomes" id="UP000235388">
    <property type="component" value="Unassembled WGS sequence"/>
</dbReference>
<name>A0A2N5SNT9_9BASI</name>
<proteinExistence type="predicted"/>
<dbReference type="EMBL" id="PGCJ01000909">
    <property type="protein sequence ID" value="PLW14903.1"/>
    <property type="molecule type" value="Genomic_DNA"/>
</dbReference>
<dbReference type="EMBL" id="PGCJ01000128">
    <property type="protein sequence ID" value="PLW45424.1"/>
    <property type="molecule type" value="Genomic_DNA"/>
</dbReference>
<dbReference type="AlphaFoldDB" id="A0A2N5SNT9"/>
<feature type="compositionally biased region" description="Basic and acidic residues" evidence="1">
    <location>
        <begin position="41"/>
        <end position="58"/>
    </location>
</feature>
<organism evidence="2 4">
    <name type="scientific">Puccinia coronata f. sp. avenae</name>
    <dbReference type="NCBI Taxonomy" id="200324"/>
    <lineage>
        <taxon>Eukaryota</taxon>
        <taxon>Fungi</taxon>
        <taxon>Dikarya</taxon>
        <taxon>Basidiomycota</taxon>
        <taxon>Pucciniomycotina</taxon>
        <taxon>Pucciniomycetes</taxon>
        <taxon>Pucciniales</taxon>
        <taxon>Pucciniaceae</taxon>
        <taxon>Puccinia</taxon>
    </lineage>
</organism>
<feature type="region of interest" description="Disordered" evidence="1">
    <location>
        <begin position="41"/>
        <end position="62"/>
    </location>
</feature>
<reference evidence="2 4" key="1">
    <citation type="submission" date="2017-11" db="EMBL/GenBank/DDBJ databases">
        <title>De novo assembly and phasing of dikaryotic genomes from two isolates of Puccinia coronata f. sp. avenae, the causal agent of oat crown rust.</title>
        <authorList>
            <person name="Miller M.E."/>
            <person name="Zhang Y."/>
            <person name="Omidvar V."/>
            <person name="Sperschneider J."/>
            <person name="Schwessinger B."/>
            <person name="Raley C."/>
            <person name="Palmer J.M."/>
            <person name="Garnica D."/>
            <person name="Upadhyaya N."/>
            <person name="Rathjen J."/>
            <person name="Taylor J.M."/>
            <person name="Park R.F."/>
            <person name="Dodds P.N."/>
            <person name="Hirsch C.D."/>
            <person name="Kianian S.F."/>
            <person name="Figueroa M."/>
        </authorList>
    </citation>
    <scope>NUCLEOTIDE SEQUENCE [LARGE SCALE GENOMIC DNA]</scope>
    <source>
        <strain evidence="2">12NC29</strain>
    </source>
</reference>
<evidence type="ECO:0000256" key="1">
    <source>
        <dbReference type="SAM" id="MobiDB-lite"/>
    </source>
</evidence>
<evidence type="ECO:0000313" key="2">
    <source>
        <dbReference type="EMBL" id="PLW14903.1"/>
    </source>
</evidence>
<gene>
    <name evidence="3" type="ORF">PCANC_11915</name>
    <name evidence="2" type="ORF">PCANC_14785</name>
</gene>
<sequence>MTDGSRILSGKLEDSGLCVKRDSIVTWLELHHLIYSPYRLPSHDHGPNAADPEGKSSRDPLSSGQKFLALLDQAA</sequence>
<comment type="caution">
    <text evidence="2">The sequence shown here is derived from an EMBL/GenBank/DDBJ whole genome shotgun (WGS) entry which is preliminary data.</text>
</comment>
<accession>A0A2N5SNT9</accession>
<evidence type="ECO:0000313" key="3">
    <source>
        <dbReference type="EMBL" id="PLW45424.1"/>
    </source>
</evidence>
<protein>
    <submittedName>
        <fullName evidence="2">Uncharacterized protein</fullName>
    </submittedName>
</protein>